<evidence type="ECO:0000313" key="7">
    <source>
        <dbReference type="Proteomes" id="UP001318860"/>
    </source>
</evidence>
<organism evidence="6 7">
    <name type="scientific">Rehmannia glutinosa</name>
    <name type="common">Chinese foxglove</name>
    <dbReference type="NCBI Taxonomy" id="99300"/>
    <lineage>
        <taxon>Eukaryota</taxon>
        <taxon>Viridiplantae</taxon>
        <taxon>Streptophyta</taxon>
        <taxon>Embryophyta</taxon>
        <taxon>Tracheophyta</taxon>
        <taxon>Spermatophyta</taxon>
        <taxon>Magnoliopsida</taxon>
        <taxon>eudicotyledons</taxon>
        <taxon>Gunneridae</taxon>
        <taxon>Pentapetalae</taxon>
        <taxon>asterids</taxon>
        <taxon>lamiids</taxon>
        <taxon>Lamiales</taxon>
        <taxon>Orobanchaceae</taxon>
        <taxon>Rehmannieae</taxon>
        <taxon>Rehmannia</taxon>
    </lineage>
</organism>
<comment type="caution">
    <text evidence="6">The sequence shown here is derived from an EMBL/GenBank/DDBJ whole genome shotgun (WGS) entry which is preliminary data.</text>
</comment>
<keyword evidence="2" id="KW-1015">Disulfide bond</keyword>
<dbReference type="EMBL" id="JABTTQ020002436">
    <property type="protein sequence ID" value="KAK6123907.1"/>
    <property type="molecule type" value="Genomic_DNA"/>
</dbReference>
<evidence type="ECO:0000256" key="1">
    <source>
        <dbReference type="ARBA" id="ARBA00022729"/>
    </source>
</evidence>
<feature type="domain" description="Pectinesterase inhibitor" evidence="5">
    <location>
        <begin position="32"/>
        <end position="161"/>
    </location>
</feature>
<proteinExistence type="inferred from homology"/>
<evidence type="ECO:0000256" key="2">
    <source>
        <dbReference type="ARBA" id="ARBA00023157"/>
    </source>
</evidence>
<keyword evidence="1 4" id="KW-0732">Signal</keyword>
<dbReference type="Gene3D" id="1.20.140.40">
    <property type="entry name" value="Invertase/pectin methylesterase inhibitor family protein"/>
    <property type="match status" value="1"/>
</dbReference>
<evidence type="ECO:0000259" key="5">
    <source>
        <dbReference type="SMART" id="SM00856"/>
    </source>
</evidence>
<dbReference type="CDD" id="cd14859">
    <property type="entry name" value="PMEI_like"/>
    <property type="match status" value="1"/>
</dbReference>
<sequence>MAIFGTVPLLLALTVLCCFLPSLPFLSAAAKKPELAIQVCKKTTDFKFCRQTIYSDPRAPDADRVVLAYIAFKNASKIGGGGGKSGILKGLKSCLADYNQAIGDLSEVLRDLDDETYYDFDKLSREAESRARACEKGFRGRSPIAKGNSDLIKLTNICYVVSKLFKYND</sequence>
<dbReference type="PANTHER" id="PTHR35357">
    <property type="entry name" value="OS02G0537100 PROTEIN"/>
    <property type="match status" value="1"/>
</dbReference>
<evidence type="ECO:0000313" key="6">
    <source>
        <dbReference type="EMBL" id="KAK6123907.1"/>
    </source>
</evidence>
<keyword evidence="7" id="KW-1185">Reference proteome</keyword>
<evidence type="ECO:0000256" key="4">
    <source>
        <dbReference type="SAM" id="SignalP"/>
    </source>
</evidence>
<reference evidence="6 7" key="1">
    <citation type="journal article" date="2021" name="Comput. Struct. Biotechnol. J.">
        <title>De novo genome assembly of the potent medicinal plant Rehmannia glutinosa using nanopore technology.</title>
        <authorList>
            <person name="Ma L."/>
            <person name="Dong C."/>
            <person name="Song C."/>
            <person name="Wang X."/>
            <person name="Zheng X."/>
            <person name="Niu Y."/>
            <person name="Chen S."/>
            <person name="Feng W."/>
        </authorList>
    </citation>
    <scope>NUCLEOTIDE SEQUENCE [LARGE SCALE GENOMIC DNA]</scope>
    <source>
        <strain evidence="6">DH-2019</strain>
    </source>
</reference>
<dbReference type="NCBIfam" id="TIGR01614">
    <property type="entry name" value="PME_inhib"/>
    <property type="match status" value="1"/>
</dbReference>
<dbReference type="SMART" id="SM00856">
    <property type="entry name" value="PMEI"/>
    <property type="match status" value="1"/>
</dbReference>
<feature type="signal peptide" evidence="4">
    <location>
        <begin position="1"/>
        <end position="17"/>
    </location>
</feature>
<dbReference type="SUPFAM" id="SSF101148">
    <property type="entry name" value="Plant invertase/pectin methylesterase inhibitor"/>
    <property type="match status" value="1"/>
</dbReference>
<feature type="chain" id="PRO_5047206811" description="Pectinesterase inhibitor domain-containing protein" evidence="4">
    <location>
        <begin position="18"/>
        <end position="169"/>
    </location>
</feature>
<name>A0ABR0UNI2_REHGL</name>
<accession>A0ABR0UNI2</accession>
<protein>
    <recommendedName>
        <fullName evidence="5">Pectinesterase inhibitor domain-containing protein</fullName>
    </recommendedName>
</protein>
<dbReference type="InterPro" id="IPR006501">
    <property type="entry name" value="Pectinesterase_inhib_dom"/>
</dbReference>
<dbReference type="PANTHER" id="PTHR35357:SF8">
    <property type="entry name" value="OS01G0111000 PROTEIN"/>
    <property type="match status" value="1"/>
</dbReference>
<dbReference type="Pfam" id="PF04043">
    <property type="entry name" value="PMEI"/>
    <property type="match status" value="1"/>
</dbReference>
<comment type="similarity">
    <text evidence="3">Belongs to the PMEI family.</text>
</comment>
<dbReference type="Proteomes" id="UP001318860">
    <property type="component" value="Unassembled WGS sequence"/>
</dbReference>
<evidence type="ECO:0000256" key="3">
    <source>
        <dbReference type="ARBA" id="ARBA00038471"/>
    </source>
</evidence>
<gene>
    <name evidence="6" type="ORF">DH2020_042350</name>
</gene>
<dbReference type="InterPro" id="IPR035513">
    <property type="entry name" value="Invertase/methylesterase_inhib"/>
</dbReference>